<feature type="transmembrane region" description="Helical" evidence="8">
    <location>
        <begin position="468"/>
        <end position="488"/>
    </location>
</feature>
<keyword evidence="5 8" id="KW-1133">Transmembrane helix</keyword>
<evidence type="ECO:0008006" key="11">
    <source>
        <dbReference type="Google" id="ProtNLM"/>
    </source>
</evidence>
<dbReference type="InterPro" id="IPR036259">
    <property type="entry name" value="MFS_trans_sf"/>
</dbReference>
<feature type="transmembrane region" description="Helical" evidence="8">
    <location>
        <begin position="303"/>
        <end position="324"/>
    </location>
</feature>
<name>A0A0D3GDM6_9ORYZ</name>
<accession>A0A0D3GDM6</accession>
<feature type="transmembrane region" description="Helical" evidence="8">
    <location>
        <begin position="280"/>
        <end position="297"/>
    </location>
</feature>
<protein>
    <recommendedName>
        <fullName evidence="11">Major facilitator superfamily (MFS) profile domain-containing protein</fullName>
    </recommendedName>
</protein>
<sequence>MEQHKWRFLRRFLQRAPTVPLSNFVDGVRAVEQHARCCYNESTAIFDDDGDGFAEMLLLLGEAEPRGLMLPMAAISSPPPCGDDTSELSAESKCATDSAGAIIIIYAPTSQLRALDSRNPNLVLESELQIQAGAIRVKPGERSLRKKMSPATAAADDLPAEEEGKGGRSSSRQEEANILLAVDAAEGGGAWSPVGWFRMLGRELHWSFVAGVVATYGASQGLGGGVMRVASDYYWKDVQRVQPSAAQVYQGVTSIPWMVKPLWGLLTDVLPIAGYRRRPYFVIAGFMGVVAMLVLSLHSKLHVLFALLALMAGSASVAIADVTIDACVAENSIVHPHLAADMISLNGFCASVGGLIGFSISGFLVHAIGSQINLVFLKGALGMLAIPSALVILAGMMIKDVHMPNFPYELAHMKFVEASRTMMATLKCPEVWRPCVYMYMSLALSVDIQEGMFYWYTDRNAGLSFSEGLIGFIFAVGSVGSLIGVILYQNILKDHSFRSVLCLSQLLLSLSGMLDLILVLRLNLKLGIPDYYFAVIDEGVSKMINRIKWMPLLVLSSKLCPPGIEGTFYALLMSIDNVGLLSGSWAGGLILHVLNITRTEFKNLWAAILIRNAMRLLPLALLFLVPRSDQNSNLLPADLLPEDDGAQYQMDNVELTSLTVDGKSSTGSLHQECKNQDVVENDDDEASLLANRS</sequence>
<dbReference type="eggNOG" id="ENOG502QPUV">
    <property type="taxonomic scope" value="Eukaryota"/>
</dbReference>
<dbReference type="EnsemblPlants" id="OBART06G05650.2">
    <property type="protein sequence ID" value="OBART06G05650.2"/>
    <property type="gene ID" value="OBART06G05650"/>
</dbReference>
<reference evidence="9" key="2">
    <citation type="submission" date="2015-03" db="UniProtKB">
        <authorList>
            <consortium name="EnsemblPlants"/>
        </authorList>
    </citation>
    <scope>IDENTIFICATION</scope>
</reference>
<evidence type="ECO:0000256" key="6">
    <source>
        <dbReference type="ARBA" id="ARBA00023136"/>
    </source>
</evidence>
<keyword evidence="6 8" id="KW-0472">Membrane</keyword>
<evidence type="ECO:0000313" key="9">
    <source>
        <dbReference type="EnsemblPlants" id="OBART06G05650.2"/>
    </source>
</evidence>
<feature type="transmembrane region" description="Helical" evidence="8">
    <location>
        <begin position="345"/>
        <end position="369"/>
    </location>
</feature>
<evidence type="ECO:0000256" key="3">
    <source>
        <dbReference type="ARBA" id="ARBA00022448"/>
    </source>
</evidence>
<evidence type="ECO:0000256" key="8">
    <source>
        <dbReference type="SAM" id="Phobius"/>
    </source>
</evidence>
<feature type="region of interest" description="Disordered" evidence="7">
    <location>
        <begin position="141"/>
        <end position="172"/>
    </location>
</feature>
<keyword evidence="4 8" id="KW-0812">Transmembrane</keyword>
<dbReference type="InterPro" id="IPR039309">
    <property type="entry name" value="BT1"/>
</dbReference>
<evidence type="ECO:0000256" key="7">
    <source>
        <dbReference type="SAM" id="MobiDB-lite"/>
    </source>
</evidence>
<dbReference type="AlphaFoldDB" id="A0A0D3GDM6"/>
<dbReference type="SUPFAM" id="SSF103473">
    <property type="entry name" value="MFS general substrate transporter"/>
    <property type="match status" value="1"/>
</dbReference>
<keyword evidence="3" id="KW-0813">Transport</keyword>
<evidence type="ECO:0000313" key="10">
    <source>
        <dbReference type="Proteomes" id="UP000026960"/>
    </source>
</evidence>
<dbReference type="PANTHER" id="PTHR31585">
    <property type="entry name" value="FOLATE-BIOPTERIN TRANSPORTER 1, CHLOROPLASTIC"/>
    <property type="match status" value="1"/>
</dbReference>
<feature type="transmembrane region" description="Helical" evidence="8">
    <location>
        <begin position="568"/>
        <end position="591"/>
    </location>
</feature>
<evidence type="ECO:0000256" key="5">
    <source>
        <dbReference type="ARBA" id="ARBA00022989"/>
    </source>
</evidence>
<dbReference type="PANTHER" id="PTHR31585:SF6">
    <property type="entry name" value="FOLATE-BIOPTERIN TRANSPORTER 2-RELATED"/>
    <property type="match status" value="1"/>
</dbReference>
<dbReference type="CDD" id="cd17484">
    <property type="entry name" value="MFS_FBT"/>
    <property type="match status" value="1"/>
</dbReference>
<dbReference type="Pfam" id="PF03140">
    <property type="entry name" value="DUF247"/>
    <property type="match status" value="1"/>
</dbReference>
<dbReference type="PaxDb" id="65489-OBART06G05650.2"/>
<dbReference type="GO" id="GO:0016020">
    <property type="term" value="C:membrane"/>
    <property type="evidence" value="ECO:0007669"/>
    <property type="project" value="UniProtKB-SubCell"/>
</dbReference>
<dbReference type="Pfam" id="PF03092">
    <property type="entry name" value="BT1"/>
    <property type="match status" value="1"/>
</dbReference>
<dbReference type="STRING" id="65489.A0A0D3GDM6"/>
<evidence type="ECO:0000256" key="1">
    <source>
        <dbReference type="ARBA" id="ARBA00004141"/>
    </source>
</evidence>
<dbReference type="InterPro" id="IPR004158">
    <property type="entry name" value="DUF247_pln"/>
</dbReference>
<organism evidence="9">
    <name type="scientific">Oryza barthii</name>
    <dbReference type="NCBI Taxonomy" id="65489"/>
    <lineage>
        <taxon>Eukaryota</taxon>
        <taxon>Viridiplantae</taxon>
        <taxon>Streptophyta</taxon>
        <taxon>Embryophyta</taxon>
        <taxon>Tracheophyta</taxon>
        <taxon>Spermatophyta</taxon>
        <taxon>Magnoliopsida</taxon>
        <taxon>Liliopsida</taxon>
        <taxon>Poales</taxon>
        <taxon>Poaceae</taxon>
        <taxon>BOP clade</taxon>
        <taxon>Oryzoideae</taxon>
        <taxon>Oryzeae</taxon>
        <taxon>Oryzinae</taxon>
        <taxon>Oryza</taxon>
    </lineage>
</organism>
<evidence type="ECO:0000256" key="4">
    <source>
        <dbReference type="ARBA" id="ARBA00022692"/>
    </source>
</evidence>
<reference evidence="9" key="1">
    <citation type="journal article" date="2009" name="Rice">
        <title>De Novo Next Generation Sequencing of Plant Genomes.</title>
        <authorList>
            <person name="Rounsley S."/>
            <person name="Marri P.R."/>
            <person name="Yu Y."/>
            <person name="He R."/>
            <person name="Sisneros N."/>
            <person name="Goicoechea J.L."/>
            <person name="Lee S.J."/>
            <person name="Angelova A."/>
            <person name="Kudrna D."/>
            <person name="Luo M."/>
            <person name="Affourtit J."/>
            <person name="Desany B."/>
            <person name="Knight J."/>
            <person name="Niazi F."/>
            <person name="Egholm M."/>
            <person name="Wing R.A."/>
        </authorList>
    </citation>
    <scope>NUCLEOTIDE SEQUENCE [LARGE SCALE GENOMIC DNA]</scope>
    <source>
        <strain evidence="9">cv. IRGC 105608</strain>
    </source>
</reference>
<keyword evidence="10" id="KW-1185">Reference proteome</keyword>
<dbReference type="Gramene" id="OBART06G05650.2">
    <property type="protein sequence ID" value="OBART06G05650.2"/>
    <property type="gene ID" value="OBART06G05650"/>
</dbReference>
<dbReference type="Proteomes" id="UP000026960">
    <property type="component" value="Chromosome 6"/>
</dbReference>
<feature type="compositionally biased region" description="Basic and acidic residues" evidence="7">
    <location>
        <begin position="162"/>
        <end position="172"/>
    </location>
</feature>
<evidence type="ECO:0000256" key="2">
    <source>
        <dbReference type="ARBA" id="ARBA00007015"/>
    </source>
</evidence>
<comment type="similarity">
    <text evidence="2">Belongs to the major facilitator superfamily. Folate-biopterin transporter (TC 2.A.71) family.</text>
</comment>
<proteinExistence type="inferred from homology"/>
<feature type="transmembrane region" description="Helical" evidence="8">
    <location>
        <begin position="500"/>
        <end position="520"/>
    </location>
</feature>
<comment type="subcellular location">
    <subcellularLocation>
        <location evidence="1">Membrane</location>
        <topology evidence="1">Multi-pass membrane protein</topology>
    </subcellularLocation>
</comment>
<dbReference type="Gene3D" id="1.20.1250.20">
    <property type="entry name" value="MFS general substrate transporter like domains"/>
    <property type="match status" value="1"/>
</dbReference>
<feature type="transmembrane region" description="Helical" evidence="8">
    <location>
        <begin position="375"/>
        <end position="398"/>
    </location>
</feature>